<protein>
    <submittedName>
        <fullName evidence="2">Uncharacterized protein</fullName>
    </submittedName>
</protein>
<accession>A0A6P1ZGP0</accession>
<gene>
    <name evidence="2" type="ORF">DQK91_16475</name>
</gene>
<sequence>MEQVTTRPTEHKSPFPQIGLSPRKTTLREELREVVRPIFSVLERLRVVDDSMDSYAHVIYALTCQAFRRLEQLADAIEEDLGGITLEYLPPFLNHNLKTAHVSLFYDLKPQREIAILEERLCTDLIDEFDLILSPLRALAKTTWDGTLSLGTDELGVVLTAYMFHAGKRLEALASILEKILGSSVVVHFDSEDYDPCVGSATAPRAFLREEAKGN</sequence>
<reference evidence="2 3" key="1">
    <citation type="submission" date="2018-06" db="EMBL/GenBank/DDBJ databases">
        <title>Complete genome of Desulfovibrio marinus P48SEP.</title>
        <authorList>
            <person name="Crispim J.S."/>
            <person name="Vidigal P.M.P."/>
            <person name="Silva L.C.F."/>
            <person name="Araujo L.C."/>
            <person name="Laguardia C.N."/>
            <person name="Dias R.S."/>
            <person name="Sousa M.P."/>
            <person name="Paula S.O."/>
            <person name="Silva C."/>
        </authorList>
    </citation>
    <scope>NUCLEOTIDE SEQUENCE [LARGE SCALE GENOMIC DNA]</scope>
    <source>
        <strain evidence="2 3">P48SEP</strain>
    </source>
</reference>
<evidence type="ECO:0000313" key="2">
    <source>
        <dbReference type="EMBL" id="TVM32124.1"/>
    </source>
</evidence>
<evidence type="ECO:0000313" key="3">
    <source>
        <dbReference type="Proteomes" id="UP000434052"/>
    </source>
</evidence>
<dbReference type="RefSeq" id="WP_144306488.1">
    <property type="nucleotide sequence ID" value="NZ_QMIF01000012.1"/>
</dbReference>
<feature type="region of interest" description="Disordered" evidence="1">
    <location>
        <begin position="1"/>
        <end position="20"/>
    </location>
</feature>
<organism evidence="2 3">
    <name type="scientific">Oceanidesulfovibrio marinus</name>
    <dbReference type="NCBI Taxonomy" id="370038"/>
    <lineage>
        <taxon>Bacteria</taxon>
        <taxon>Pseudomonadati</taxon>
        <taxon>Thermodesulfobacteriota</taxon>
        <taxon>Desulfovibrionia</taxon>
        <taxon>Desulfovibrionales</taxon>
        <taxon>Desulfovibrionaceae</taxon>
        <taxon>Oceanidesulfovibrio</taxon>
    </lineage>
</organism>
<comment type="caution">
    <text evidence="2">The sequence shown here is derived from an EMBL/GenBank/DDBJ whole genome shotgun (WGS) entry which is preliminary data.</text>
</comment>
<dbReference type="Proteomes" id="UP000434052">
    <property type="component" value="Unassembled WGS sequence"/>
</dbReference>
<dbReference type="AlphaFoldDB" id="A0A6P1ZGP0"/>
<proteinExistence type="predicted"/>
<name>A0A6P1ZGP0_9BACT</name>
<evidence type="ECO:0000256" key="1">
    <source>
        <dbReference type="SAM" id="MobiDB-lite"/>
    </source>
</evidence>
<dbReference type="EMBL" id="QMIF01000012">
    <property type="protein sequence ID" value="TVM32124.1"/>
    <property type="molecule type" value="Genomic_DNA"/>
</dbReference>